<dbReference type="GO" id="GO:0009055">
    <property type="term" value="F:electron transfer activity"/>
    <property type="evidence" value="ECO:0007669"/>
    <property type="project" value="InterPro"/>
</dbReference>
<dbReference type="PROSITE" id="PS51318">
    <property type="entry name" value="TAT"/>
    <property type="match status" value="1"/>
</dbReference>
<keyword evidence="5" id="KW-0732">Signal</keyword>
<gene>
    <name evidence="7" type="ORF">SAMN05444370_11010</name>
</gene>
<dbReference type="Gene3D" id="1.10.760.10">
    <property type="entry name" value="Cytochrome c-like domain"/>
    <property type="match status" value="1"/>
</dbReference>
<keyword evidence="2 4" id="KW-0479">Metal-binding</keyword>
<evidence type="ECO:0000256" key="1">
    <source>
        <dbReference type="ARBA" id="ARBA00022617"/>
    </source>
</evidence>
<dbReference type="GO" id="GO:0020037">
    <property type="term" value="F:heme binding"/>
    <property type="evidence" value="ECO:0007669"/>
    <property type="project" value="InterPro"/>
</dbReference>
<evidence type="ECO:0000256" key="2">
    <source>
        <dbReference type="ARBA" id="ARBA00022723"/>
    </source>
</evidence>
<dbReference type="PANTHER" id="PTHR35008">
    <property type="entry name" value="BLL4482 PROTEIN-RELATED"/>
    <property type="match status" value="1"/>
</dbReference>
<feature type="domain" description="Cytochrome c" evidence="6">
    <location>
        <begin position="58"/>
        <end position="146"/>
    </location>
</feature>
<evidence type="ECO:0000259" key="6">
    <source>
        <dbReference type="PROSITE" id="PS51007"/>
    </source>
</evidence>
<feature type="chain" id="PRO_5011593040" evidence="5">
    <location>
        <begin position="26"/>
        <end position="221"/>
    </location>
</feature>
<dbReference type="RefSeq" id="WP_093254548.1">
    <property type="nucleotide sequence ID" value="NZ_FNQM01000010.1"/>
</dbReference>
<dbReference type="InterPro" id="IPR006311">
    <property type="entry name" value="TAT_signal"/>
</dbReference>
<dbReference type="InterPro" id="IPR036909">
    <property type="entry name" value="Cyt_c-like_dom_sf"/>
</dbReference>
<name>A0A1H4DGI5_9RHOB</name>
<dbReference type="GO" id="GO:0046872">
    <property type="term" value="F:metal ion binding"/>
    <property type="evidence" value="ECO:0007669"/>
    <property type="project" value="UniProtKB-KW"/>
</dbReference>
<dbReference type="InterPro" id="IPR051459">
    <property type="entry name" value="Cytochrome_c-type_DH"/>
</dbReference>
<organism evidence="7 8">
    <name type="scientific">Rubrimonas cliftonensis</name>
    <dbReference type="NCBI Taxonomy" id="89524"/>
    <lineage>
        <taxon>Bacteria</taxon>
        <taxon>Pseudomonadati</taxon>
        <taxon>Pseudomonadota</taxon>
        <taxon>Alphaproteobacteria</taxon>
        <taxon>Rhodobacterales</taxon>
        <taxon>Paracoccaceae</taxon>
        <taxon>Rubrimonas</taxon>
    </lineage>
</organism>
<reference evidence="7 8" key="1">
    <citation type="submission" date="2016-10" db="EMBL/GenBank/DDBJ databases">
        <authorList>
            <person name="de Groot N.N."/>
        </authorList>
    </citation>
    <scope>NUCLEOTIDE SEQUENCE [LARGE SCALE GENOMIC DNA]</scope>
    <source>
        <strain evidence="7 8">DSM 15345</strain>
    </source>
</reference>
<evidence type="ECO:0000256" key="5">
    <source>
        <dbReference type="SAM" id="SignalP"/>
    </source>
</evidence>
<dbReference type="Pfam" id="PF00034">
    <property type="entry name" value="Cytochrom_C"/>
    <property type="match status" value="1"/>
</dbReference>
<dbReference type="AlphaFoldDB" id="A0A1H4DGI5"/>
<sequence>MSRFPEMRRLALGAAALLAAAPALAGGLGLGREATHAEVAAWDIDIRPDGLGLPEGSGSVSDGEQVFSEQCAMCHGDFGEGVDRWPVLAGGQGTLTHDRPVKTIGSYWPYLSTVYDYIRRAMPFGYAQSLSNDDVYAITAYLLYMNDVVTDDEFVLSNENFAEVRMPNEANFFDDPRPDTPIFVKAEPCMTDCKAEAVITKRAVILDVTPDGEDDSGITVD</sequence>
<dbReference type="EMBL" id="FNQM01000010">
    <property type="protein sequence ID" value="SEA71540.1"/>
    <property type="molecule type" value="Genomic_DNA"/>
</dbReference>
<keyword evidence="1 4" id="KW-0349">Heme</keyword>
<feature type="signal peptide" evidence="5">
    <location>
        <begin position="1"/>
        <end position="25"/>
    </location>
</feature>
<protein>
    <submittedName>
        <fullName evidence="7">Cytochrome c</fullName>
    </submittedName>
</protein>
<accession>A0A1H4DGI5</accession>
<evidence type="ECO:0000256" key="3">
    <source>
        <dbReference type="ARBA" id="ARBA00023004"/>
    </source>
</evidence>
<keyword evidence="3 4" id="KW-0408">Iron</keyword>
<keyword evidence="8" id="KW-1185">Reference proteome</keyword>
<evidence type="ECO:0000256" key="4">
    <source>
        <dbReference type="PROSITE-ProRule" id="PRU00433"/>
    </source>
</evidence>
<dbReference type="Proteomes" id="UP000198703">
    <property type="component" value="Unassembled WGS sequence"/>
</dbReference>
<dbReference type="STRING" id="89524.SAMN05444370_11010"/>
<dbReference type="OrthoDB" id="9779283at2"/>
<dbReference type="PANTHER" id="PTHR35008:SF8">
    <property type="entry name" value="ALCOHOL DEHYDROGENASE CYTOCHROME C SUBUNIT"/>
    <property type="match status" value="1"/>
</dbReference>
<dbReference type="PROSITE" id="PS51007">
    <property type="entry name" value="CYTC"/>
    <property type="match status" value="1"/>
</dbReference>
<dbReference type="SUPFAM" id="SSF46626">
    <property type="entry name" value="Cytochrome c"/>
    <property type="match status" value="1"/>
</dbReference>
<evidence type="ECO:0000313" key="8">
    <source>
        <dbReference type="Proteomes" id="UP000198703"/>
    </source>
</evidence>
<evidence type="ECO:0000313" key="7">
    <source>
        <dbReference type="EMBL" id="SEA71540.1"/>
    </source>
</evidence>
<dbReference type="InterPro" id="IPR009056">
    <property type="entry name" value="Cyt_c-like_dom"/>
</dbReference>
<proteinExistence type="predicted"/>